<dbReference type="RefSeq" id="XP_022955588.1">
    <property type="nucleotide sequence ID" value="XM_023099820.1"/>
</dbReference>
<keyword evidence="6" id="KW-0112">Calmodulin-binding</keyword>
<feature type="region of interest" description="Disordered" evidence="16">
    <location>
        <begin position="952"/>
        <end position="976"/>
    </location>
</feature>
<protein>
    <submittedName>
        <fullName evidence="19 20">Calmodulin-binding transcription activator 3-like isoform X1</fullName>
    </submittedName>
</protein>
<evidence type="ECO:0000256" key="9">
    <source>
        <dbReference type="ARBA" id="ARBA00023043"/>
    </source>
</evidence>
<dbReference type="InterPro" id="IPR000048">
    <property type="entry name" value="IQ_motif_EF-hand-BS"/>
</dbReference>
<comment type="similarity">
    <text evidence="2">Belongs to the CAMTA family.</text>
</comment>
<evidence type="ECO:0000256" key="13">
    <source>
        <dbReference type="ARBA" id="ARBA00023163"/>
    </source>
</evidence>
<evidence type="ECO:0000256" key="12">
    <source>
        <dbReference type="ARBA" id="ARBA00023159"/>
    </source>
</evidence>
<evidence type="ECO:0000256" key="8">
    <source>
        <dbReference type="ARBA" id="ARBA00023016"/>
    </source>
</evidence>
<dbReference type="InterPro" id="IPR036770">
    <property type="entry name" value="Ankyrin_rpt-contain_sf"/>
</dbReference>
<dbReference type="PANTHER" id="PTHR23335:SF0">
    <property type="entry name" value="CALMODULIN-BINDING TRANSCRIPTION ACTIVATOR 2-LIKE ISOFORM X1"/>
    <property type="match status" value="1"/>
</dbReference>
<dbReference type="GO" id="GO:0003690">
    <property type="term" value="F:double-stranded DNA binding"/>
    <property type="evidence" value="ECO:0007669"/>
    <property type="project" value="TreeGrafter"/>
</dbReference>
<dbReference type="InterPro" id="IPR005559">
    <property type="entry name" value="CG-1_dom"/>
</dbReference>
<keyword evidence="9 15" id="KW-0040">ANK repeat</keyword>
<dbReference type="GO" id="GO:0009409">
    <property type="term" value="P:response to cold"/>
    <property type="evidence" value="ECO:0007669"/>
    <property type="project" value="UniProtKB-ARBA"/>
</dbReference>
<reference evidence="19 20" key="1">
    <citation type="submission" date="2025-04" db="UniProtKB">
        <authorList>
            <consortium name="RefSeq"/>
        </authorList>
    </citation>
    <scope>IDENTIFICATION</scope>
    <source>
        <tissue evidence="19 20">Young leaves</tissue>
    </source>
</reference>
<dbReference type="GO" id="GO:0005516">
    <property type="term" value="F:calmodulin binding"/>
    <property type="evidence" value="ECO:0007669"/>
    <property type="project" value="UniProtKB-KW"/>
</dbReference>
<evidence type="ECO:0000256" key="5">
    <source>
        <dbReference type="ARBA" id="ARBA00022837"/>
    </source>
</evidence>
<evidence type="ECO:0000313" key="18">
    <source>
        <dbReference type="Proteomes" id="UP000504609"/>
    </source>
</evidence>
<keyword evidence="12" id="KW-0010">Activator</keyword>
<dbReference type="Pfam" id="PF03859">
    <property type="entry name" value="CG-1"/>
    <property type="match status" value="1"/>
</dbReference>
<proteinExistence type="inferred from homology"/>
<gene>
    <name evidence="19 20" type="primary">LOC111457554</name>
</gene>
<dbReference type="SMART" id="SM00015">
    <property type="entry name" value="IQ"/>
    <property type="match status" value="2"/>
</dbReference>
<keyword evidence="13" id="KW-0804">Transcription</keyword>
<keyword evidence="14" id="KW-0539">Nucleus</keyword>
<dbReference type="InterPro" id="IPR002110">
    <property type="entry name" value="Ankyrin_rpt"/>
</dbReference>
<evidence type="ECO:0000313" key="19">
    <source>
        <dbReference type="RefSeq" id="XP_022955588.1"/>
    </source>
</evidence>
<dbReference type="KEGG" id="cmos:111457554"/>
<dbReference type="CDD" id="cd23767">
    <property type="entry name" value="IQCD"/>
    <property type="match status" value="1"/>
</dbReference>
<keyword evidence="11" id="KW-0238">DNA-binding</keyword>
<dbReference type="SUPFAM" id="SSF52540">
    <property type="entry name" value="P-loop containing nucleoside triphosphate hydrolases"/>
    <property type="match status" value="1"/>
</dbReference>
<keyword evidence="8" id="KW-0346">Stress response</keyword>
<evidence type="ECO:0000256" key="16">
    <source>
        <dbReference type="SAM" id="MobiDB-lite"/>
    </source>
</evidence>
<name>A0A6J1GWP9_CUCMO</name>
<feature type="domain" description="CG-1" evidence="17">
    <location>
        <begin position="15"/>
        <end position="141"/>
    </location>
</feature>
<dbReference type="Gene3D" id="1.25.40.20">
    <property type="entry name" value="Ankyrin repeat-containing domain"/>
    <property type="match status" value="1"/>
</dbReference>
<dbReference type="SUPFAM" id="SSF48403">
    <property type="entry name" value="Ankyrin repeat"/>
    <property type="match status" value="1"/>
</dbReference>
<comment type="subcellular location">
    <subcellularLocation>
        <location evidence="1">Nucleus</location>
    </subcellularLocation>
</comment>
<accession>A0A6J1GWP9</accession>
<sequence length="976" mass="108928">MAESRRYVPIQHLDLVQILQEAQNRWLRPAEICEILRNYQKFQLAPDPPVQPPAGSLFLFDRKALRYFRKDGHKWRKKKDGKTVKEAHEKLKSGSVDVLHCYYAHGEDNDNFQRRSYWMLDEQLEHIVLVHYREVNEGYRSGISRVSVDPGSLAEGCQGGSTPIFMQETSLVGSVHTSSPLSPMQTVRSENGGVDSSARNDSGISSDVHHVFKSSMLPASLPAGDVSGSSDLCGQEIVIIQSAITDSITHKLIDARLASSGLVKNMVNSGHGLIADEEVPAAKAVSQRIVQKKKHGLITVPLFGMCTDSQVVDDSFVQVEKTSKYDLNHEGFGELKKLDSFGRWMDKEIGRDCDDSLMTLDSGNYWCALDAGNDEKEVSSLSHHMQLDIDSLGPSLSQDQLFSISDFSPDWAYSGNVTKVLIVGSFLGSKKLPVETQWGCMFGEVEVSAEVLSNSVLRCQTPLHAPGRIPFYVTCCNRLACSEVREFEFREKLPTLSVPNAIKCASEDELRFQMRLTRLLNLCLEEKWLDCSIKNCEKCKIIGLMKSSRSDIAKWRMMEGISIPLISDGMNPRDFMIQTLLVDKLCEWLACKVHEGTMGTHVLDEEGLGVIHLAAALGYAWTIGPIIASGVSPNFRDSKGRTALHWASYFGREETVATLVRLGVSPGAVDDPTSGFPGGQTAADLASSRGHKGIAGYLAEADLIAHLRSLTDGENLKDNVKENVNVDETIQTADVVSSQLAEDELLSLKGSLAAVRKSVHAAALIHAAFRARSFRHKQLMGSDKEMIHEESVDLVALGILNKAEKIHYEDYLHVAAVRIQQNYRGWKGRKEFLKIRNRIVKIQAHVRGYQVRKLYRKVIWTVSIVEKAILRWRRKRVGLRGFKAEGATGEVASSHSQVEKSDDYEFLRIGRQLKYADVEKALSRVKSMARSPEARHQYMRLVTKFHIFKQINDEEPSGSNEDGSSQEIQKEEQNLA</sequence>
<evidence type="ECO:0000256" key="11">
    <source>
        <dbReference type="ARBA" id="ARBA00023125"/>
    </source>
</evidence>
<evidence type="ECO:0000256" key="14">
    <source>
        <dbReference type="ARBA" id="ARBA00023242"/>
    </source>
</evidence>
<dbReference type="FunFam" id="1.20.5.190:FF:000003">
    <property type="entry name" value="Calmodulin-binding transcription activator 2"/>
    <property type="match status" value="1"/>
</dbReference>
<evidence type="ECO:0000256" key="10">
    <source>
        <dbReference type="ARBA" id="ARBA00023054"/>
    </source>
</evidence>
<dbReference type="PROSITE" id="PS50088">
    <property type="entry name" value="ANK_REPEAT"/>
    <property type="match status" value="1"/>
</dbReference>
<evidence type="ECO:0000256" key="4">
    <source>
        <dbReference type="ARBA" id="ARBA00022737"/>
    </source>
</evidence>
<evidence type="ECO:0000256" key="2">
    <source>
        <dbReference type="ARBA" id="ARBA00008267"/>
    </source>
</evidence>
<dbReference type="SMART" id="SM01076">
    <property type="entry name" value="CG-1"/>
    <property type="match status" value="1"/>
</dbReference>
<feature type="compositionally biased region" description="Polar residues" evidence="16">
    <location>
        <begin position="957"/>
        <end position="967"/>
    </location>
</feature>
<evidence type="ECO:0000259" key="17">
    <source>
        <dbReference type="PROSITE" id="PS51437"/>
    </source>
</evidence>
<dbReference type="FunFam" id="2.60.40.10:FF:000314">
    <property type="entry name" value="Calmodulin-binding transcription activator 2"/>
    <property type="match status" value="1"/>
</dbReference>
<dbReference type="PROSITE" id="PS50297">
    <property type="entry name" value="ANK_REP_REGION"/>
    <property type="match status" value="1"/>
</dbReference>
<keyword evidence="3" id="KW-0597">Phosphoprotein</keyword>
<keyword evidence="4" id="KW-0677">Repeat</keyword>
<evidence type="ECO:0000256" key="3">
    <source>
        <dbReference type="ARBA" id="ARBA00022553"/>
    </source>
</evidence>
<dbReference type="AlphaFoldDB" id="A0A6J1GWP9"/>
<evidence type="ECO:0000313" key="20">
    <source>
        <dbReference type="RefSeq" id="XP_022955589.1"/>
    </source>
</evidence>
<dbReference type="GO" id="GO:0006357">
    <property type="term" value="P:regulation of transcription by RNA polymerase II"/>
    <property type="evidence" value="ECO:0007669"/>
    <property type="project" value="TreeGrafter"/>
</dbReference>
<dbReference type="Proteomes" id="UP000504609">
    <property type="component" value="Unplaced"/>
</dbReference>
<dbReference type="GO" id="GO:0005634">
    <property type="term" value="C:nucleus"/>
    <property type="evidence" value="ECO:0007669"/>
    <property type="project" value="UniProtKB-SubCell"/>
</dbReference>
<keyword evidence="18" id="KW-1185">Reference proteome</keyword>
<keyword evidence="10" id="KW-0175">Coiled coil</keyword>
<evidence type="ECO:0000256" key="1">
    <source>
        <dbReference type="ARBA" id="ARBA00004123"/>
    </source>
</evidence>
<keyword evidence="5" id="KW-0106">Calcium</keyword>
<dbReference type="Gene3D" id="2.60.40.10">
    <property type="entry name" value="Immunoglobulins"/>
    <property type="match status" value="1"/>
</dbReference>
<evidence type="ECO:0000256" key="6">
    <source>
        <dbReference type="ARBA" id="ARBA00022860"/>
    </source>
</evidence>
<organism evidence="18 20">
    <name type="scientific">Cucurbita moschata</name>
    <name type="common">Winter crookneck squash</name>
    <name type="synonym">Cucurbita pepo var. moschata</name>
    <dbReference type="NCBI Taxonomy" id="3662"/>
    <lineage>
        <taxon>Eukaryota</taxon>
        <taxon>Viridiplantae</taxon>
        <taxon>Streptophyta</taxon>
        <taxon>Embryophyta</taxon>
        <taxon>Tracheophyta</taxon>
        <taxon>Spermatophyta</taxon>
        <taxon>Magnoliopsida</taxon>
        <taxon>eudicotyledons</taxon>
        <taxon>Gunneridae</taxon>
        <taxon>Pentapetalae</taxon>
        <taxon>rosids</taxon>
        <taxon>fabids</taxon>
        <taxon>Cucurbitales</taxon>
        <taxon>Cucurbitaceae</taxon>
        <taxon>Cucurbiteae</taxon>
        <taxon>Cucurbita</taxon>
    </lineage>
</organism>
<dbReference type="Pfam" id="PF12796">
    <property type="entry name" value="Ank_2"/>
    <property type="match status" value="1"/>
</dbReference>
<dbReference type="PANTHER" id="PTHR23335">
    <property type="entry name" value="CALMODULIN-BINDING TRANSCRIPTION ACTIVATOR CAMTA"/>
    <property type="match status" value="1"/>
</dbReference>
<dbReference type="GeneID" id="111457554"/>
<dbReference type="Gene3D" id="1.20.5.190">
    <property type="match status" value="1"/>
</dbReference>
<dbReference type="InterPro" id="IPR014756">
    <property type="entry name" value="Ig_E-set"/>
</dbReference>
<dbReference type="PROSITE" id="PS50096">
    <property type="entry name" value="IQ"/>
    <property type="match status" value="2"/>
</dbReference>
<dbReference type="CDD" id="cd00102">
    <property type="entry name" value="IPT"/>
    <property type="match status" value="1"/>
</dbReference>
<dbReference type="SUPFAM" id="SSF81296">
    <property type="entry name" value="E set domains"/>
    <property type="match status" value="1"/>
</dbReference>
<evidence type="ECO:0000256" key="15">
    <source>
        <dbReference type="PROSITE-ProRule" id="PRU00023"/>
    </source>
</evidence>
<dbReference type="PROSITE" id="PS51437">
    <property type="entry name" value="CG_1"/>
    <property type="match status" value="1"/>
</dbReference>
<dbReference type="Pfam" id="PF00612">
    <property type="entry name" value="IQ"/>
    <property type="match status" value="2"/>
</dbReference>
<dbReference type="SMART" id="SM00248">
    <property type="entry name" value="ANK"/>
    <property type="match status" value="2"/>
</dbReference>
<keyword evidence="7" id="KW-0805">Transcription regulation</keyword>
<dbReference type="GO" id="GO:0003712">
    <property type="term" value="F:transcription coregulator activity"/>
    <property type="evidence" value="ECO:0007669"/>
    <property type="project" value="TreeGrafter"/>
</dbReference>
<dbReference type="InterPro" id="IPR027417">
    <property type="entry name" value="P-loop_NTPase"/>
</dbReference>
<dbReference type="RefSeq" id="XP_022955589.1">
    <property type="nucleotide sequence ID" value="XM_023099821.1"/>
</dbReference>
<feature type="compositionally biased region" description="Polar residues" evidence="16">
    <location>
        <begin position="176"/>
        <end position="189"/>
    </location>
</feature>
<dbReference type="InterPro" id="IPR013783">
    <property type="entry name" value="Ig-like_fold"/>
</dbReference>
<feature type="region of interest" description="Disordered" evidence="16">
    <location>
        <begin position="176"/>
        <end position="200"/>
    </location>
</feature>
<evidence type="ECO:0000256" key="7">
    <source>
        <dbReference type="ARBA" id="ARBA00023015"/>
    </source>
</evidence>
<feature type="repeat" description="ANK" evidence="15">
    <location>
        <begin position="639"/>
        <end position="671"/>
    </location>
</feature>